<dbReference type="GO" id="GO:0003725">
    <property type="term" value="F:double-stranded RNA binding"/>
    <property type="evidence" value="ECO:0007669"/>
    <property type="project" value="TreeGrafter"/>
</dbReference>
<keyword evidence="10 15" id="KW-0479">Metal-binding</keyword>
<dbReference type="GO" id="GO:0006397">
    <property type="term" value="P:mRNA processing"/>
    <property type="evidence" value="ECO:0007669"/>
    <property type="project" value="UniProtKB-UniRule"/>
</dbReference>
<dbReference type="OrthoDB" id="9805026at2"/>
<dbReference type="InterPro" id="IPR011907">
    <property type="entry name" value="RNase_III"/>
</dbReference>
<feature type="domain" description="DRBM" evidence="16">
    <location>
        <begin position="158"/>
        <end position="227"/>
    </location>
</feature>
<dbReference type="GO" id="GO:0008033">
    <property type="term" value="P:tRNA processing"/>
    <property type="evidence" value="ECO:0007669"/>
    <property type="project" value="UniProtKB-KW"/>
</dbReference>
<feature type="domain" description="RNase III" evidence="17">
    <location>
        <begin position="5"/>
        <end position="134"/>
    </location>
</feature>
<dbReference type="AlphaFoldDB" id="A0A1T4V648"/>
<keyword evidence="9 15" id="KW-0540">Nuclease</keyword>
<dbReference type="FunFam" id="1.10.1520.10:FF:000001">
    <property type="entry name" value="Ribonuclease 3"/>
    <property type="match status" value="1"/>
</dbReference>
<feature type="binding site" evidence="15">
    <location>
        <position position="120"/>
    </location>
    <ligand>
        <name>Mg(2+)</name>
        <dbReference type="ChEBI" id="CHEBI:18420"/>
    </ligand>
</feature>
<evidence type="ECO:0000256" key="5">
    <source>
        <dbReference type="ARBA" id="ARBA00022490"/>
    </source>
</evidence>
<keyword evidence="19" id="KW-1185">Reference proteome</keyword>
<dbReference type="SUPFAM" id="SSF69065">
    <property type="entry name" value="RNase III domain-like"/>
    <property type="match status" value="1"/>
</dbReference>
<dbReference type="EMBL" id="FUXZ01000002">
    <property type="protein sequence ID" value="SKA60423.1"/>
    <property type="molecule type" value="Genomic_DNA"/>
</dbReference>
<keyword evidence="7 15" id="KW-0507">mRNA processing</keyword>
<dbReference type="STRING" id="39495.SAMN02745111_00275"/>
<dbReference type="CDD" id="cd00593">
    <property type="entry name" value="RIBOc"/>
    <property type="match status" value="1"/>
</dbReference>
<evidence type="ECO:0000256" key="11">
    <source>
        <dbReference type="ARBA" id="ARBA00022759"/>
    </source>
</evidence>
<comment type="subcellular location">
    <subcellularLocation>
        <location evidence="2 15">Cytoplasm</location>
    </subcellularLocation>
</comment>
<evidence type="ECO:0000256" key="4">
    <source>
        <dbReference type="ARBA" id="ARBA00011738"/>
    </source>
</evidence>
<feature type="binding site" evidence="15">
    <location>
        <position position="47"/>
    </location>
    <ligand>
        <name>Mg(2+)</name>
        <dbReference type="ChEBI" id="CHEBI:18420"/>
    </ligand>
</feature>
<dbReference type="PROSITE" id="PS50137">
    <property type="entry name" value="DS_RBD"/>
    <property type="match status" value="1"/>
</dbReference>
<dbReference type="GO" id="GO:0019843">
    <property type="term" value="F:rRNA binding"/>
    <property type="evidence" value="ECO:0007669"/>
    <property type="project" value="UniProtKB-KW"/>
</dbReference>
<dbReference type="SMART" id="SM00358">
    <property type="entry name" value="DSRM"/>
    <property type="match status" value="1"/>
</dbReference>
<comment type="function">
    <text evidence="15">Digests double-stranded RNA. Involved in the processing of primary rRNA transcript to yield the immediate precursors to the large and small rRNAs (23S and 16S). Processes some mRNAs, and tRNAs when they are encoded in the rRNA operon. Processes pre-crRNA and tracrRNA of type II CRISPR loci if present in the organism.</text>
</comment>
<evidence type="ECO:0000256" key="14">
    <source>
        <dbReference type="ARBA" id="ARBA00022884"/>
    </source>
</evidence>
<organism evidence="18 19">
    <name type="scientific">Eubacterium uniforme</name>
    <dbReference type="NCBI Taxonomy" id="39495"/>
    <lineage>
        <taxon>Bacteria</taxon>
        <taxon>Bacillati</taxon>
        <taxon>Bacillota</taxon>
        <taxon>Clostridia</taxon>
        <taxon>Eubacteriales</taxon>
        <taxon>Eubacteriaceae</taxon>
        <taxon>Eubacterium</taxon>
    </lineage>
</organism>
<evidence type="ECO:0000313" key="19">
    <source>
        <dbReference type="Proteomes" id="UP000190814"/>
    </source>
</evidence>
<protein>
    <recommendedName>
        <fullName evidence="15">Ribonuclease 3</fullName>
        <ecNumber evidence="15">3.1.26.3</ecNumber>
    </recommendedName>
    <alternativeName>
        <fullName evidence="15">Ribonuclease III</fullName>
        <shortName evidence="15">RNase III</shortName>
    </alternativeName>
</protein>
<evidence type="ECO:0000256" key="15">
    <source>
        <dbReference type="HAMAP-Rule" id="MF_00104"/>
    </source>
</evidence>
<dbReference type="InterPro" id="IPR014720">
    <property type="entry name" value="dsRBD_dom"/>
</dbReference>
<dbReference type="RefSeq" id="WP_078765156.1">
    <property type="nucleotide sequence ID" value="NZ_FUXZ01000002.1"/>
</dbReference>
<accession>A0A1T4V648</accession>
<dbReference type="Proteomes" id="UP000190814">
    <property type="component" value="Unassembled WGS sequence"/>
</dbReference>
<keyword evidence="14 15" id="KW-0694">RNA-binding</keyword>
<gene>
    <name evidence="15" type="primary">rnc</name>
    <name evidence="18" type="ORF">SAMN02745111_00275</name>
</gene>
<dbReference type="GO" id="GO:0042802">
    <property type="term" value="F:identical protein binding"/>
    <property type="evidence" value="ECO:0007669"/>
    <property type="project" value="UniProtKB-ARBA"/>
</dbReference>
<dbReference type="GO" id="GO:0010468">
    <property type="term" value="P:regulation of gene expression"/>
    <property type="evidence" value="ECO:0007669"/>
    <property type="project" value="TreeGrafter"/>
</dbReference>
<evidence type="ECO:0000256" key="1">
    <source>
        <dbReference type="ARBA" id="ARBA00000109"/>
    </source>
</evidence>
<evidence type="ECO:0000256" key="6">
    <source>
        <dbReference type="ARBA" id="ARBA00022552"/>
    </source>
</evidence>
<keyword evidence="12 15" id="KW-0378">Hydrolase</keyword>
<comment type="cofactor">
    <cofactor evidence="15">
        <name>Mg(2+)</name>
        <dbReference type="ChEBI" id="CHEBI:18420"/>
    </cofactor>
</comment>
<evidence type="ECO:0000256" key="7">
    <source>
        <dbReference type="ARBA" id="ARBA00022664"/>
    </source>
</evidence>
<dbReference type="Gene3D" id="3.30.160.20">
    <property type="match status" value="1"/>
</dbReference>
<evidence type="ECO:0000259" key="16">
    <source>
        <dbReference type="PROSITE" id="PS50137"/>
    </source>
</evidence>
<keyword evidence="13 15" id="KW-0460">Magnesium</keyword>
<name>A0A1T4V648_9FIRM</name>
<dbReference type="GO" id="GO:0046872">
    <property type="term" value="F:metal ion binding"/>
    <property type="evidence" value="ECO:0007669"/>
    <property type="project" value="UniProtKB-KW"/>
</dbReference>
<dbReference type="InterPro" id="IPR036389">
    <property type="entry name" value="RNase_III_sf"/>
</dbReference>
<evidence type="ECO:0000256" key="13">
    <source>
        <dbReference type="ARBA" id="ARBA00022842"/>
    </source>
</evidence>
<evidence type="ECO:0000313" key="18">
    <source>
        <dbReference type="EMBL" id="SKA60423.1"/>
    </source>
</evidence>
<evidence type="ECO:0000256" key="9">
    <source>
        <dbReference type="ARBA" id="ARBA00022722"/>
    </source>
</evidence>
<evidence type="ECO:0000256" key="8">
    <source>
        <dbReference type="ARBA" id="ARBA00022694"/>
    </source>
</evidence>
<dbReference type="EC" id="3.1.26.3" evidence="15"/>
<dbReference type="CDD" id="cd10845">
    <property type="entry name" value="DSRM_RNAse_III_family"/>
    <property type="match status" value="1"/>
</dbReference>
<dbReference type="Gene3D" id="1.10.1520.10">
    <property type="entry name" value="Ribonuclease III domain"/>
    <property type="match status" value="1"/>
</dbReference>
<comment type="subunit">
    <text evidence="4 15">Homodimer.</text>
</comment>
<dbReference type="InterPro" id="IPR000999">
    <property type="entry name" value="RNase_III_dom"/>
</dbReference>
<dbReference type="Pfam" id="PF00035">
    <property type="entry name" value="dsrm"/>
    <property type="match status" value="1"/>
</dbReference>
<sequence length="230" mass="26153">MNVDIKELEDKIGYSFKDKNLLLTAITHSSYAYEHQKEGTSFYERIEFLGDAVLELVSSDFLFFEYPDLPEGKLTRLRASLVCEPTLALCAKDFSLNDYIRLGNGEEKNGGRNRDSIISDVLESVIGAIYLDSGIDEARKFILKFILNDIEHKQLFTDSKTLLQEICQELFGDVPEYELISEEGPDHDKTFEYKASINGEVLSRGKGKSKKAAEQMAAYYALIEVKKKYN</sequence>
<dbReference type="SUPFAM" id="SSF54768">
    <property type="entry name" value="dsRNA-binding domain-like"/>
    <property type="match status" value="1"/>
</dbReference>
<dbReference type="PROSITE" id="PS50142">
    <property type="entry name" value="RNASE_3_2"/>
    <property type="match status" value="1"/>
</dbReference>
<dbReference type="PANTHER" id="PTHR11207:SF0">
    <property type="entry name" value="RIBONUCLEASE 3"/>
    <property type="match status" value="1"/>
</dbReference>
<evidence type="ECO:0000256" key="12">
    <source>
        <dbReference type="ARBA" id="ARBA00022801"/>
    </source>
</evidence>
<comment type="catalytic activity">
    <reaction evidence="1 15">
        <text>Endonucleolytic cleavage to 5'-phosphomonoester.</text>
        <dbReference type="EC" id="3.1.26.3"/>
    </reaction>
</comment>
<dbReference type="PANTHER" id="PTHR11207">
    <property type="entry name" value="RIBONUCLEASE III"/>
    <property type="match status" value="1"/>
</dbReference>
<dbReference type="Pfam" id="PF14622">
    <property type="entry name" value="Ribonucleas_3_3"/>
    <property type="match status" value="1"/>
</dbReference>
<keyword evidence="6 15" id="KW-0698">rRNA processing</keyword>
<keyword evidence="15" id="KW-0699">rRNA-binding</keyword>
<dbReference type="HAMAP" id="MF_00104">
    <property type="entry name" value="RNase_III"/>
    <property type="match status" value="1"/>
</dbReference>
<feature type="active site" evidence="15">
    <location>
        <position position="51"/>
    </location>
</feature>
<evidence type="ECO:0000256" key="3">
    <source>
        <dbReference type="ARBA" id="ARBA00010183"/>
    </source>
</evidence>
<proteinExistence type="inferred from homology"/>
<keyword evidence="11 15" id="KW-0255">Endonuclease</keyword>
<dbReference type="NCBIfam" id="TIGR02191">
    <property type="entry name" value="RNaseIII"/>
    <property type="match status" value="1"/>
</dbReference>
<keyword evidence="5 15" id="KW-0963">Cytoplasm</keyword>
<feature type="active site" evidence="15">
    <location>
        <position position="123"/>
    </location>
</feature>
<evidence type="ECO:0000256" key="10">
    <source>
        <dbReference type="ARBA" id="ARBA00022723"/>
    </source>
</evidence>
<reference evidence="18 19" key="1">
    <citation type="submission" date="2017-02" db="EMBL/GenBank/DDBJ databases">
        <authorList>
            <person name="Peterson S.W."/>
        </authorList>
    </citation>
    <scope>NUCLEOTIDE SEQUENCE [LARGE SCALE GENOMIC DNA]</scope>
    <source>
        <strain evidence="18 19">ATCC 35992</strain>
    </source>
</reference>
<keyword evidence="8 15" id="KW-0819">tRNA processing</keyword>
<comment type="similarity">
    <text evidence="3">Belongs to the ribonuclease III family.</text>
</comment>
<dbReference type="GO" id="GO:0004525">
    <property type="term" value="F:ribonuclease III activity"/>
    <property type="evidence" value="ECO:0007669"/>
    <property type="project" value="UniProtKB-UniRule"/>
</dbReference>
<dbReference type="GO" id="GO:0005737">
    <property type="term" value="C:cytoplasm"/>
    <property type="evidence" value="ECO:0007669"/>
    <property type="project" value="UniProtKB-SubCell"/>
</dbReference>
<dbReference type="GO" id="GO:0006364">
    <property type="term" value="P:rRNA processing"/>
    <property type="evidence" value="ECO:0007669"/>
    <property type="project" value="UniProtKB-UniRule"/>
</dbReference>
<dbReference type="SMART" id="SM00535">
    <property type="entry name" value="RIBOc"/>
    <property type="match status" value="1"/>
</dbReference>
<evidence type="ECO:0000259" key="17">
    <source>
        <dbReference type="PROSITE" id="PS50142"/>
    </source>
</evidence>
<evidence type="ECO:0000256" key="2">
    <source>
        <dbReference type="ARBA" id="ARBA00004496"/>
    </source>
</evidence>
<dbReference type="FunFam" id="3.30.160.20:FF:000003">
    <property type="entry name" value="Ribonuclease 3"/>
    <property type="match status" value="1"/>
</dbReference>
<feature type="binding site" evidence="15">
    <location>
        <position position="123"/>
    </location>
    <ligand>
        <name>Mg(2+)</name>
        <dbReference type="ChEBI" id="CHEBI:18420"/>
    </ligand>
</feature>